<feature type="binding site" evidence="4">
    <location>
        <position position="374"/>
    </location>
    <ligand>
        <name>S-adenosyl-L-methionine</name>
        <dbReference type="ChEBI" id="CHEBI:59789"/>
    </ligand>
</feature>
<keyword evidence="2 4" id="KW-0808">Transferase</keyword>
<dbReference type="InterPro" id="IPR029063">
    <property type="entry name" value="SAM-dependent_MTases_sf"/>
</dbReference>
<evidence type="ECO:0000256" key="5">
    <source>
        <dbReference type="PROSITE-ProRule" id="PRU10015"/>
    </source>
</evidence>
<evidence type="ECO:0000256" key="4">
    <source>
        <dbReference type="PROSITE-ProRule" id="PRU01024"/>
    </source>
</evidence>
<feature type="binding site" evidence="4">
    <location>
        <position position="324"/>
    </location>
    <ligand>
        <name>S-adenosyl-L-methionine</name>
        <dbReference type="ChEBI" id="CHEBI:59789"/>
    </ligand>
</feature>
<evidence type="ECO:0000256" key="1">
    <source>
        <dbReference type="ARBA" id="ARBA00022603"/>
    </source>
</evidence>
<keyword evidence="3 4" id="KW-0949">S-adenosyl-L-methionine</keyword>
<feature type="binding site" evidence="4">
    <location>
        <position position="353"/>
    </location>
    <ligand>
        <name>S-adenosyl-L-methionine</name>
        <dbReference type="ChEBI" id="CHEBI:59789"/>
    </ligand>
</feature>
<dbReference type="InterPro" id="IPR010280">
    <property type="entry name" value="U5_MeTrfase_fam"/>
</dbReference>
<dbReference type="InterPro" id="IPR030390">
    <property type="entry name" value="MeTrfase_TrmA_AS"/>
</dbReference>
<dbReference type="OrthoDB" id="9804590at2"/>
<dbReference type="eggNOG" id="COG2265">
    <property type="taxonomic scope" value="Bacteria"/>
</dbReference>
<feature type="binding site" evidence="4">
    <location>
        <position position="419"/>
    </location>
    <ligand>
        <name>S-adenosyl-L-methionine</name>
        <dbReference type="ChEBI" id="CHEBI:59789"/>
    </ligand>
</feature>
<dbReference type="GO" id="GO:0032259">
    <property type="term" value="P:methylation"/>
    <property type="evidence" value="ECO:0007669"/>
    <property type="project" value="UniProtKB-KW"/>
</dbReference>
<accession>V2XQA2</accession>
<comment type="similarity">
    <text evidence="4">Belongs to the class I-like SAM-binding methyltransferase superfamily. RNA M5U methyltransferase family.</text>
</comment>
<proteinExistence type="inferred from homology"/>
<name>V2XQA2_9FIRM</name>
<dbReference type="EMBL" id="ACIL03000005">
    <property type="protein sequence ID" value="ESL04369.1"/>
    <property type="molecule type" value="Genomic_DNA"/>
</dbReference>
<dbReference type="GO" id="GO:0006396">
    <property type="term" value="P:RNA processing"/>
    <property type="evidence" value="ECO:0007669"/>
    <property type="project" value="InterPro"/>
</dbReference>
<evidence type="ECO:0000256" key="2">
    <source>
        <dbReference type="ARBA" id="ARBA00022679"/>
    </source>
</evidence>
<protein>
    <recommendedName>
        <fullName evidence="8">23S rRNA (Uracil-5-)-methyltransferase RumA</fullName>
    </recommendedName>
</protein>
<dbReference type="PROSITE" id="PS51687">
    <property type="entry name" value="SAM_MT_RNA_M5U"/>
    <property type="match status" value="1"/>
</dbReference>
<evidence type="ECO:0000313" key="7">
    <source>
        <dbReference type="Proteomes" id="UP000018227"/>
    </source>
</evidence>
<dbReference type="Gene3D" id="3.40.50.150">
    <property type="entry name" value="Vaccinia Virus protein VP39"/>
    <property type="match status" value="1"/>
</dbReference>
<organism evidence="6 7">
    <name type="scientific">Catonella morbi ATCC 51271</name>
    <dbReference type="NCBI Taxonomy" id="592026"/>
    <lineage>
        <taxon>Bacteria</taxon>
        <taxon>Bacillati</taxon>
        <taxon>Bacillota</taxon>
        <taxon>Clostridia</taxon>
        <taxon>Lachnospirales</taxon>
        <taxon>Lachnospiraceae</taxon>
        <taxon>Catonella</taxon>
    </lineage>
</organism>
<dbReference type="RefSeq" id="WP_023353609.1">
    <property type="nucleotide sequence ID" value="NZ_KI535366.1"/>
</dbReference>
<feature type="active site" evidence="5">
    <location>
        <position position="446"/>
    </location>
</feature>
<dbReference type="SUPFAM" id="SSF53335">
    <property type="entry name" value="S-adenosyl-L-methionine-dependent methyltransferases"/>
    <property type="match status" value="1"/>
</dbReference>
<evidence type="ECO:0000313" key="6">
    <source>
        <dbReference type="EMBL" id="ESL04369.1"/>
    </source>
</evidence>
<dbReference type="Pfam" id="PF05958">
    <property type="entry name" value="tRNA_U5-meth_tr"/>
    <property type="match status" value="1"/>
</dbReference>
<dbReference type="AlphaFoldDB" id="V2XQA2"/>
<dbReference type="Gene3D" id="2.40.50.140">
    <property type="entry name" value="Nucleic acid-binding proteins"/>
    <property type="match status" value="1"/>
</dbReference>
<dbReference type="GO" id="GO:0008173">
    <property type="term" value="F:RNA methyltransferase activity"/>
    <property type="evidence" value="ECO:0007669"/>
    <property type="project" value="InterPro"/>
</dbReference>
<reference evidence="6 7" key="1">
    <citation type="submission" date="2013-06" db="EMBL/GenBank/DDBJ databases">
        <authorList>
            <person name="Weinstock G."/>
            <person name="Sodergren E."/>
            <person name="Clifton S."/>
            <person name="Fulton L."/>
            <person name="Fulton B."/>
            <person name="Courtney L."/>
            <person name="Fronick C."/>
            <person name="Harrison M."/>
            <person name="Strong C."/>
            <person name="Farmer C."/>
            <person name="Delahaunty K."/>
            <person name="Markovic C."/>
            <person name="Hall O."/>
            <person name="Minx P."/>
            <person name="Tomlinson C."/>
            <person name="Mitreva M."/>
            <person name="Nelson J."/>
            <person name="Hou S."/>
            <person name="Wollam A."/>
            <person name="Pepin K.H."/>
            <person name="Johnson M."/>
            <person name="Bhonagiri V."/>
            <person name="Nash W.E."/>
            <person name="Warren W."/>
            <person name="Chinwalla A."/>
            <person name="Mardis E.R."/>
            <person name="Wilson R.K."/>
        </authorList>
    </citation>
    <scope>NUCLEOTIDE SEQUENCE [LARGE SCALE GENOMIC DNA]</scope>
    <source>
        <strain evidence="6 7">ATCC 51271</strain>
    </source>
</reference>
<evidence type="ECO:0008006" key="8">
    <source>
        <dbReference type="Google" id="ProtNLM"/>
    </source>
</evidence>
<dbReference type="HOGENOM" id="CLU_014689_7_0_9"/>
<sequence length="514" mass="58338">MKKGEIAEGIISYVDFPDKGIIILGDDERKVVLKGGITGQKVRYRIQKKRNDRYEACIEEVIEKAAIETREPVCKNYGLCGGCSYHTLPYEEQLKLKSTQVKKMLDRVITTDYEYEEILGSPNEWETRNKMEYAFGDSYKGGPMSLGLHKRGHFHDILYTDDCKIVNDDFNKVLRCVFEHFNEAEISFYNKAMHRGYLRHLLVRRAAKTGEILVALETSSDFITKSEKNAMEMDSLKEFLASSNAVYDKDKEQSQAEKNILAKMVEKLRKVSLEGEIVGIIHLINNEVSDDVKAERQEILFGRDYINEELLGLKFKITTFSFFQTNSLGAEVLYSKVREYVGNNEGNVVYDLYSGTGTIGQIISPVAKKVIGIEIVEEAVIAANENAKLNGLTNTEFLAGDVFKVLDEVKEKPDFIILDPPRDGVSPKALKRVLSYGVRDIVYIACKPTSLVRDIPEFEAVGYRVKKVCLCDMFPETLHVETVCLLSKLHEAKNHMGGDVEDKAEKIETWEIRV</sequence>
<dbReference type="CDD" id="cd02440">
    <property type="entry name" value="AdoMet_MTases"/>
    <property type="match status" value="1"/>
</dbReference>
<dbReference type="Proteomes" id="UP000018227">
    <property type="component" value="Unassembled WGS sequence"/>
</dbReference>
<gene>
    <name evidence="6" type="ORF">GCWU0000282_000719</name>
</gene>
<keyword evidence="1 4" id="KW-0489">Methyltransferase</keyword>
<dbReference type="PANTHER" id="PTHR11061:SF30">
    <property type="entry name" value="TRNA (URACIL(54)-C(5))-METHYLTRANSFERASE"/>
    <property type="match status" value="1"/>
</dbReference>
<dbReference type="STRING" id="592026.GCWU0000282_000719"/>
<feature type="active site" description="Nucleophile" evidence="4">
    <location>
        <position position="446"/>
    </location>
</feature>
<dbReference type="InterPro" id="IPR012340">
    <property type="entry name" value="NA-bd_OB-fold"/>
</dbReference>
<keyword evidence="7" id="KW-1185">Reference proteome</keyword>
<comment type="caution">
    <text evidence="6">The sequence shown here is derived from an EMBL/GenBank/DDBJ whole genome shotgun (WGS) entry which is preliminary data.</text>
</comment>
<dbReference type="Gene3D" id="2.40.50.1070">
    <property type="match status" value="1"/>
</dbReference>
<dbReference type="PROSITE" id="PS01230">
    <property type="entry name" value="TRMA_1"/>
    <property type="match status" value="1"/>
</dbReference>
<evidence type="ECO:0000256" key="3">
    <source>
        <dbReference type="ARBA" id="ARBA00022691"/>
    </source>
</evidence>
<dbReference type="PANTHER" id="PTHR11061">
    <property type="entry name" value="RNA M5U METHYLTRANSFERASE"/>
    <property type="match status" value="1"/>
</dbReference>